<proteinExistence type="predicted"/>
<evidence type="ECO:0000313" key="4">
    <source>
        <dbReference type="EMBL" id="KAF0411051.1"/>
    </source>
</evidence>
<dbReference type="PANTHER" id="PTHR24223">
    <property type="entry name" value="ATP-BINDING CASSETTE SUB-FAMILY C"/>
    <property type="match status" value="1"/>
</dbReference>
<keyword evidence="5" id="KW-1185">Reference proteome</keyword>
<comment type="caution">
    <text evidence="4">The sequence shown here is derived from an EMBL/GenBank/DDBJ whole genome shotgun (WGS) entry which is preliminary data.</text>
</comment>
<organism evidence="4 5">
    <name type="scientific">Gigaspora margarita</name>
    <dbReference type="NCBI Taxonomy" id="4874"/>
    <lineage>
        <taxon>Eukaryota</taxon>
        <taxon>Fungi</taxon>
        <taxon>Fungi incertae sedis</taxon>
        <taxon>Mucoromycota</taxon>
        <taxon>Glomeromycotina</taxon>
        <taxon>Glomeromycetes</taxon>
        <taxon>Diversisporales</taxon>
        <taxon>Gigasporaceae</taxon>
        <taxon>Gigaspora</taxon>
    </lineage>
</organism>
<dbReference type="Proteomes" id="UP000439903">
    <property type="component" value="Unassembled WGS sequence"/>
</dbReference>
<dbReference type="GO" id="GO:0016787">
    <property type="term" value="F:hydrolase activity"/>
    <property type="evidence" value="ECO:0007669"/>
    <property type="project" value="UniProtKB-KW"/>
</dbReference>
<dbReference type="GO" id="GO:0005524">
    <property type="term" value="F:ATP binding"/>
    <property type="evidence" value="ECO:0007669"/>
    <property type="project" value="UniProtKB-KW"/>
</dbReference>
<dbReference type="GO" id="GO:0042626">
    <property type="term" value="F:ATPase-coupled transmembrane transporter activity"/>
    <property type="evidence" value="ECO:0007669"/>
    <property type="project" value="TreeGrafter"/>
</dbReference>
<keyword evidence="1" id="KW-0677">Repeat</keyword>
<reference evidence="4 5" key="1">
    <citation type="journal article" date="2019" name="Environ. Microbiol.">
        <title>At the nexus of three kingdoms: the genome of the mycorrhizal fungus Gigaspora margarita provides insights into plant, endobacterial and fungal interactions.</title>
        <authorList>
            <person name="Venice F."/>
            <person name="Ghignone S."/>
            <person name="Salvioli di Fossalunga A."/>
            <person name="Amselem J."/>
            <person name="Novero M."/>
            <person name="Xianan X."/>
            <person name="Sedzielewska Toro K."/>
            <person name="Morin E."/>
            <person name="Lipzen A."/>
            <person name="Grigoriev I.V."/>
            <person name="Henrissat B."/>
            <person name="Martin F.M."/>
            <person name="Bonfante P."/>
        </authorList>
    </citation>
    <scope>NUCLEOTIDE SEQUENCE [LARGE SCALE GENOMIC DNA]</scope>
    <source>
        <strain evidence="4 5">BEG34</strain>
    </source>
</reference>
<dbReference type="EMBL" id="WTPW01001857">
    <property type="protein sequence ID" value="KAF0411051.1"/>
    <property type="molecule type" value="Genomic_DNA"/>
</dbReference>
<dbReference type="OrthoDB" id="6500128at2759"/>
<dbReference type="GO" id="GO:0016020">
    <property type="term" value="C:membrane"/>
    <property type="evidence" value="ECO:0007669"/>
    <property type="project" value="TreeGrafter"/>
</dbReference>
<gene>
    <name evidence="4" type="ORF">F8M41_008230</name>
</gene>
<evidence type="ECO:0000313" key="5">
    <source>
        <dbReference type="Proteomes" id="UP000439903"/>
    </source>
</evidence>
<accession>A0A8H4A3T3</accession>
<dbReference type="SUPFAM" id="SSF52540">
    <property type="entry name" value="P-loop containing nucleoside triphosphate hydrolases"/>
    <property type="match status" value="1"/>
</dbReference>
<evidence type="ECO:0000256" key="2">
    <source>
        <dbReference type="ARBA" id="ARBA00022741"/>
    </source>
</evidence>
<name>A0A8H4A3T3_GIGMA</name>
<evidence type="ECO:0000256" key="1">
    <source>
        <dbReference type="ARBA" id="ARBA00022737"/>
    </source>
</evidence>
<keyword evidence="3" id="KW-0067">ATP-binding</keyword>
<dbReference type="InterPro" id="IPR050173">
    <property type="entry name" value="ABC_transporter_C-like"/>
</dbReference>
<dbReference type="Gene3D" id="3.40.50.300">
    <property type="entry name" value="P-loop containing nucleotide triphosphate hydrolases"/>
    <property type="match status" value="1"/>
</dbReference>
<dbReference type="InterPro" id="IPR027417">
    <property type="entry name" value="P-loop_NTPase"/>
</dbReference>
<dbReference type="PANTHER" id="PTHR24223:SF353">
    <property type="entry name" value="ABC TRANSPORTER ATP-BINDING PROTEIN_PERMEASE VMR1-RELATED"/>
    <property type="match status" value="1"/>
</dbReference>
<keyword evidence="2" id="KW-0547">Nucleotide-binding</keyword>
<sequence length="212" mass="23734">MLLHLPHLHYFNNLHHALDEMPSMLVYVIQDHVAISRIEKFLKEPEIDRKCSIQNFNDPYIGFKSATFQWQDGEDSIDNSSVSIDLTMQTPLNKFTLKNLNVYFLVNELSIICGPTGSGKTSSLVALLGEMECLDGHVFLPRMTTEPSNKLGVAPSDVANVAQTAVDSHTPKHIYEQYLVEDLMKDRTRALVTHHVGLCLRGAANVVVMKDG</sequence>
<dbReference type="AlphaFoldDB" id="A0A8H4A3T3"/>
<protein>
    <submittedName>
        <fullName evidence="4">P-loop containing nucleoside triphosphate hydrolase protein</fullName>
    </submittedName>
</protein>
<keyword evidence="4" id="KW-0378">Hydrolase</keyword>
<evidence type="ECO:0000256" key="3">
    <source>
        <dbReference type="ARBA" id="ARBA00022840"/>
    </source>
</evidence>